<gene>
    <name evidence="2" type="ORF">GGR47_002075</name>
</gene>
<proteinExistence type="predicted"/>
<evidence type="ECO:0000313" key="3">
    <source>
        <dbReference type="Proteomes" id="UP000528945"/>
    </source>
</evidence>
<protein>
    <submittedName>
        <fullName evidence="2">Uncharacterized protein</fullName>
    </submittedName>
</protein>
<dbReference type="EMBL" id="JACIDB010000003">
    <property type="protein sequence ID" value="MBB3875834.1"/>
    <property type="molecule type" value="Genomic_DNA"/>
</dbReference>
<comment type="caution">
    <text evidence="2">The sequence shown here is derived from an EMBL/GenBank/DDBJ whole genome shotgun (WGS) entry which is preliminary data.</text>
</comment>
<name>A0AAW3TWM9_9SPHN</name>
<dbReference type="RefSeq" id="WP_244305066.1">
    <property type="nucleotide sequence ID" value="NZ_JACIDB010000003.1"/>
</dbReference>
<keyword evidence="3" id="KW-1185">Reference proteome</keyword>
<sequence length="215" mass="24270">MSSFPDDDPGPIPRSHADDNAFDPPSYRRPKRKPPPRAPREIVEDRLTVELRRRHDGWTAERQRIFLNTLANTGRVTEAAEMADITPRSAYRLRNHPKGAAFAKAWDAAMMRASGRLLSVAMERAISGTPQVVWREGRIAAEICRPSDRMLMFLLRHLNPGLFDSRDAANLRAHHLAVRAMGFGPAMEAITDTDVEADLIDIDDYRPHPPPEHEP</sequence>
<feature type="region of interest" description="Disordered" evidence="1">
    <location>
        <begin position="1"/>
        <end position="41"/>
    </location>
</feature>
<organism evidence="2 3">
    <name type="scientific">Sphingomonas aquatilis</name>
    <dbReference type="NCBI Taxonomy" id="93063"/>
    <lineage>
        <taxon>Bacteria</taxon>
        <taxon>Pseudomonadati</taxon>
        <taxon>Pseudomonadota</taxon>
        <taxon>Alphaproteobacteria</taxon>
        <taxon>Sphingomonadales</taxon>
        <taxon>Sphingomonadaceae</taxon>
        <taxon>Sphingomonas</taxon>
    </lineage>
</organism>
<dbReference type="Proteomes" id="UP000528945">
    <property type="component" value="Unassembled WGS sequence"/>
</dbReference>
<dbReference type="AlphaFoldDB" id="A0AAW3TWM9"/>
<accession>A0AAW3TWM9</accession>
<evidence type="ECO:0000256" key="1">
    <source>
        <dbReference type="SAM" id="MobiDB-lite"/>
    </source>
</evidence>
<reference evidence="2 3" key="1">
    <citation type="submission" date="2020-08" db="EMBL/GenBank/DDBJ databases">
        <title>Genomic Encyclopedia of Type Strains, Phase IV (KMG-IV): sequencing the most valuable type-strain genomes for metagenomic binning, comparative biology and taxonomic classification.</title>
        <authorList>
            <person name="Goeker M."/>
        </authorList>
    </citation>
    <scope>NUCLEOTIDE SEQUENCE [LARGE SCALE GENOMIC DNA]</scope>
    <source>
        <strain evidence="2 3">DSM 15581</strain>
    </source>
</reference>
<evidence type="ECO:0000313" key="2">
    <source>
        <dbReference type="EMBL" id="MBB3875834.1"/>
    </source>
</evidence>